<evidence type="ECO:0000313" key="2">
    <source>
        <dbReference type="EMBL" id="CAL8141105.1"/>
    </source>
</evidence>
<comment type="caution">
    <text evidence="2">The sequence shown here is derived from an EMBL/GenBank/DDBJ whole genome shotgun (WGS) entry which is preliminary data.</text>
</comment>
<evidence type="ECO:0000256" key="1">
    <source>
        <dbReference type="SAM" id="Phobius"/>
    </source>
</evidence>
<gene>
    <name evidence="2" type="ORF">ODALV1_LOCUS28575</name>
</gene>
<proteinExistence type="predicted"/>
<feature type="transmembrane region" description="Helical" evidence="1">
    <location>
        <begin position="120"/>
        <end position="148"/>
    </location>
</feature>
<organism evidence="2 3">
    <name type="scientific">Orchesella dallaii</name>
    <dbReference type="NCBI Taxonomy" id="48710"/>
    <lineage>
        <taxon>Eukaryota</taxon>
        <taxon>Metazoa</taxon>
        <taxon>Ecdysozoa</taxon>
        <taxon>Arthropoda</taxon>
        <taxon>Hexapoda</taxon>
        <taxon>Collembola</taxon>
        <taxon>Entomobryomorpha</taxon>
        <taxon>Entomobryoidea</taxon>
        <taxon>Orchesellidae</taxon>
        <taxon>Orchesellinae</taxon>
        <taxon>Orchesella</taxon>
    </lineage>
</organism>
<evidence type="ECO:0000313" key="3">
    <source>
        <dbReference type="Proteomes" id="UP001642540"/>
    </source>
</evidence>
<reference evidence="2 3" key="1">
    <citation type="submission" date="2024-08" db="EMBL/GenBank/DDBJ databases">
        <authorList>
            <person name="Cucini C."/>
            <person name="Frati F."/>
        </authorList>
    </citation>
    <scope>NUCLEOTIDE SEQUENCE [LARGE SCALE GENOMIC DNA]</scope>
</reference>
<sequence length="335" mass="37733">MVFTATNIIGVALTCGIGIIAVAAYHILAYYNNMRCVVNQIYKLSDELEKMMSEKRAHFNNEQERLIKACEYVLLISVIFSTFTPLGYGIFFTSEREPVHQLFREWLDIEVNLDFHSLPIILLFMWAALAGGGAAFLVIYVVVLYIFFALTCISSLSPTNIYIHVMKAGERVDKYTIDTTSFGLMGEQEAILAYRTQQLITVYMNEIFASVLISLHQVALMVILVGTSFMLITVSKDLANAEVSVVAFVASVMVCVVFVVSCECFLIGKITDSSKQMLVTSKNLTSSRRSLYKKFLKSCTQLSLNAAYPFFTIDRDTFVKFMCQYLDFLIQLLVA</sequence>
<keyword evidence="1" id="KW-0812">Transmembrane</keyword>
<evidence type="ECO:0008006" key="4">
    <source>
        <dbReference type="Google" id="ProtNLM"/>
    </source>
</evidence>
<keyword evidence="1" id="KW-0472">Membrane</keyword>
<name>A0ABP1S1R7_9HEXA</name>
<feature type="transmembrane region" description="Helical" evidence="1">
    <location>
        <begin position="207"/>
        <end position="232"/>
    </location>
</feature>
<feature type="transmembrane region" description="Helical" evidence="1">
    <location>
        <begin position="72"/>
        <end position="92"/>
    </location>
</feature>
<accession>A0ABP1S1R7</accession>
<dbReference type="Proteomes" id="UP001642540">
    <property type="component" value="Unassembled WGS sequence"/>
</dbReference>
<feature type="transmembrane region" description="Helical" evidence="1">
    <location>
        <begin position="244"/>
        <end position="268"/>
    </location>
</feature>
<keyword evidence="3" id="KW-1185">Reference proteome</keyword>
<dbReference type="EMBL" id="CAXLJM020000145">
    <property type="protein sequence ID" value="CAL8141105.1"/>
    <property type="molecule type" value="Genomic_DNA"/>
</dbReference>
<keyword evidence="1" id="KW-1133">Transmembrane helix</keyword>
<protein>
    <recommendedName>
        <fullName evidence="4">Odorant receptor</fullName>
    </recommendedName>
</protein>
<feature type="transmembrane region" description="Helical" evidence="1">
    <location>
        <begin position="6"/>
        <end position="31"/>
    </location>
</feature>